<dbReference type="GO" id="GO:0016740">
    <property type="term" value="F:transferase activity"/>
    <property type="evidence" value="ECO:0007669"/>
    <property type="project" value="UniProtKB-KW"/>
</dbReference>
<dbReference type="AlphaFoldDB" id="A0A833ZRH5"/>
<organism evidence="1 2">
    <name type="scientific">Phyllostomus discolor</name>
    <name type="common">pale spear-nosed bat</name>
    <dbReference type="NCBI Taxonomy" id="89673"/>
    <lineage>
        <taxon>Eukaryota</taxon>
        <taxon>Metazoa</taxon>
        <taxon>Chordata</taxon>
        <taxon>Craniata</taxon>
        <taxon>Vertebrata</taxon>
        <taxon>Euteleostomi</taxon>
        <taxon>Mammalia</taxon>
        <taxon>Eutheria</taxon>
        <taxon>Laurasiatheria</taxon>
        <taxon>Chiroptera</taxon>
        <taxon>Yangochiroptera</taxon>
        <taxon>Phyllostomidae</taxon>
        <taxon>Phyllostominae</taxon>
        <taxon>Phyllostomus</taxon>
    </lineage>
</organism>
<sequence length="88" mass="10062">MRMLGILGEKLSAPYGMPSTELPEQQKLFSCISGGCCSQEEMHSRAVDEEGTKLQDIKTKWNNHLSIRNSFIPSQVLYEHFHEVHDLE</sequence>
<reference evidence="1 2" key="1">
    <citation type="journal article" date="2020" name="Nature">
        <title>Six reference-quality genomes reveal evolution of bat adaptations.</title>
        <authorList>
            <person name="Jebb D."/>
            <person name="Huang Z."/>
            <person name="Pippel M."/>
            <person name="Hughes G.M."/>
            <person name="Lavrichenko K."/>
            <person name="Devanna P."/>
            <person name="Winkler S."/>
            <person name="Jermiin L.S."/>
            <person name="Skirmuntt E.C."/>
            <person name="Katzourakis A."/>
            <person name="Burkitt-Gray L."/>
            <person name="Ray D.A."/>
            <person name="Sullivan K.A.M."/>
            <person name="Roscito J.G."/>
            <person name="Kirilenko B.M."/>
            <person name="Davalos L.M."/>
            <person name="Corthals A.P."/>
            <person name="Power M.L."/>
            <person name="Jones G."/>
            <person name="Ransome R.D."/>
            <person name="Dechmann D.K.N."/>
            <person name="Locatelli A.G."/>
            <person name="Puechmaille S.J."/>
            <person name="Fedrigo O."/>
            <person name="Jarvis E.D."/>
            <person name="Hiller M."/>
            <person name="Vernes S.C."/>
            <person name="Myers E.W."/>
            <person name="Teeling E.C."/>
        </authorList>
    </citation>
    <scope>NUCLEOTIDE SEQUENCE [LARGE SCALE GENOMIC DNA]</scope>
    <source>
        <strain evidence="1">Bat1K_MPI-CBG_1</strain>
    </source>
</reference>
<accession>A0A833ZRH5</accession>
<dbReference type="EMBL" id="JABVXQ010000007">
    <property type="protein sequence ID" value="KAF6101283.1"/>
    <property type="molecule type" value="Genomic_DNA"/>
</dbReference>
<name>A0A833ZRH5_9CHIR</name>
<keyword evidence="1" id="KW-0808">Transferase</keyword>
<evidence type="ECO:0000313" key="1">
    <source>
        <dbReference type="EMBL" id="KAF6101283.1"/>
    </source>
</evidence>
<gene>
    <name evidence="1" type="ORF">HJG60_018323</name>
</gene>
<proteinExistence type="predicted"/>
<dbReference type="Proteomes" id="UP000664940">
    <property type="component" value="Unassembled WGS sequence"/>
</dbReference>
<protein>
    <submittedName>
        <fullName evidence="1">STT3 oligosaccharyltransferase complex catalytic subunit B</fullName>
    </submittedName>
</protein>
<comment type="caution">
    <text evidence="1">The sequence shown here is derived from an EMBL/GenBank/DDBJ whole genome shotgun (WGS) entry which is preliminary data.</text>
</comment>
<evidence type="ECO:0000313" key="2">
    <source>
        <dbReference type="Proteomes" id="UP000664940"/>
    </source>
</evidence>